<gene>
    <name evidence="3" type="ORF">ONZ51_g2095</name>
</gene>
<comment type="caution">
    <text evidence="3">The sequence shown here is derived from an EMBL/GenBank/DDBJ whole genome shotgun (WGS) entry which is preliminary data.</text>
</comment>
<dbReference type="Proteomes" id="UP001215151">
    <property type="component" value="Unassembled WGS sequence"/>
</dbReference>
<feature type="region of interest" description="Disordered" evidence="1">
    <location>
        <begin position="707"/>
        <end position="727"/>
    </location>
</feature>
<name>A0AAD7U2K1_9APHY</name>
<dbReference type="SUPFAM" id="SSF56672">
    <property type="entry name" value="DNA/RNA polymerases"/>
    <property type="match status" value="1"/>
</dbReference>
<evidence type="ECO:0000313" key="3">
    <source>
        <dbReference type="EMBL" id="KAJ8494781.1"/>
    </source>
</evidence>
<evidence type="ECO:0000256" key="1">
    <source>
        <dbReference type="SAM" id="MobiDB-lite"/>
    </source>
</evidence>
<keyword evidence="4" id="KW-1185">Reference proteome</keyword>
<dbReference type="InterPro" id="IPR043502">
    <property type="entry name" value="DNA/RNA_pol_sf"/>
</dbReference>
<proteinExistence type="predicted"/>
<dbReference type="Pfam" id="PF00078">
    <property type="entry name" value="RVT_1"/>
    <property type="match status" value="1"/>
</dbReference>
<dbReference type="PANTHER" id="PTHR33481:SF1">
    <property type="entry name" value="ENDONUCLEASE_EXONUCLEASE_PHOSPHATASE DOMAIN-CONTAINING PROTEIN-RELATED"/>
    <property type="match status" value="1"/>
</dbReference>
<dbReference type="InterPro" id="IPR000477">
    <property type="entry name" value="RT_dom"/>
</dbReference>
<dbReference type="AlphaFoldDB" id="A0AAD7U2K1"/>
<accession>A0AAD7U2K1</accession>
<evidence type="ECO:0000259" key="2">
    <source>
        <dbReference type="PROSITE" id="PS50878"/>
    </source>
</evidence>
<dbReference type="EMBL" id="JAPEVG010000032">
    <property type="protein sequence ID" value="KAJ8494781.1"/>
    <property type="molecule type" value="Genomic_DNA"/>
</dbReference>
<dbReference type="CDD" id="cd01650">
    <property type="entry name" value="RT_nLTR_like"/>
    <property type="match status" value="1"/>
</dbReference>
<reference evidence="3" key="1">
    <citation type="submission" date="2022-11" db="EMBL/GenBank/DDBJ databases">
        <title>Genome Sequence of Cubamyces cubensis.</title>
        <authorList>
            <person name="Buettner E."/>
        </authorList>
    </citation>
    <scope>NUCLEOTIDE SEQUENCE</scope>
    <source>
        <strain evidence="3">MPL-01</strain>
    </source>
</reference>
<organism evidence="3 4">
    <name type="scientific">Trametes cubensis</name>
    <dbReference type="NCBI Taxonomy" id="1111947"/>
    <lineage>
        <taxon>Eukaryota</taxon>
        <taxon>Fungi</taxon>
        <taxon>Dikarya</taxon>
        <taxon>Basidiomycota</taxon>
        <taxon>Agaricomycotina</taxon>
        <taxon>Agaricomycetes</taxon>
        <taxon>Polyporales</taxon>
        <taxon>Polyporaceae</taxon>
        <taxon>Trametes</taxon>
    </lineage>
</organism>
<dbReference type="PROSITE" id="PS50878">
    <property type="entry name" value="RT_POL"/>
    <property type="match status" value="1"/>
</dbReference>
<evidence type="ECO:0000313" key="4">
    <source>
        <dbReference type="Proteomes" id="UP001215151"/>
    </source>
</evidence>
<feature type="domain" description="Reverse transcriptase" evidence="2">
    <location>
        <begin position="1"/>
        <end position="278"/>
    </location>
</feature>
<protein>
    <recommendedName>
        <fullName evidence="2">Reverse transcriptase domain-containing protein</fullName>
    </recommendedName>
</protein>
<dbReference type="PANTHER" id="PTHR33481">
    <property type="entry name" value="REVERSE TRANSCRIPTASE"/>
    <property type="match status" value="1"/>
</dbReference>
<sequence>MHGRATGQIFVRPWKFFTTITLRKPGKPSYLVPKAYRPIALEDTSSKVIESVIARRLAALAEEHQLLPPNHFGGRPHRTTTDAVLHLTQFIKDSWRRGKVTTVLYLDITSAFPAVNHRRLLHNLRRRRVPEPIVRWIADFLRNRRTQLKFDDFTSDPLQADCGLPQGSPLSPILYLFYSSDLLEIFDPKDRSCLSLGYIDDTAVAVSSGSIESNIRALSHTSPLLLRWSDRHACRFDIGKFQLVHHTRYEPRYNPLPLQIGTHTIVPRDSALYLGIIVDRRLRWREHVEAAVAKGTAAVLAISRLSRPMFGLPHQYARHLYKAVVCPKVEYGLAVWYTPVRRSEGCKRAQGSVGIANRISRIQRLASLMITGSFRSTSTVFLDYHAALLPTELRLNLAAHSAAARLASLPDDHILHKTVRKCSRQYPRHHRSPLHELFHAFPEVSRIAPQPSAASRAQADRPFEVKLEGCKAEAKELVDEAIRSRDTCVWVQQCVVGSRLGIAAVTSARDGRTIIRQACMSPIDERQGHDGALAALSLAVSAVKGCPRVTHVSILVPDRTAVGVLSSQPDAALCRLFTQQVLALKRARRSLRLQIIWSPLCPGEHELVDEALVQAQRAAQPHAVHSPELPASVIDALSDLPVARSVLRKQFEKRLKEQWQEQWLASTQGAKCARVIDDSPPSTDKLKLYRGLTRRLSTLPSAQRAEYLRRSRTSCSPASGTAHLGTHYGRPFKARSRFAAHLAAKTLVRPS</sequence>